<sequence length="500" mass="55358">MRKFRPVIALMTALFIAVTATPVAQGVTAPAATVIAPSTVNTDAAFDALNRAFLISNGERRYYKGSLAHTDKDYFWRQALDIQAAEDVYDSTRRPATRELIGRLLDTFLQQNQGSGGLYDWNWNGYNDDLLWAGLAFARGYAITGNSNYLTQAKYAFNRVYNRGWDNTLGGGIWWSVDKGGKSALSNSPAVILGALIYESSGERAYLDKARAIYDWTWNRLLDRSTGGVHENISASGTLGGGQTVYSAGAFVGAAQAMYRNFRQGSIFDDAKRTTDWVIRARTTNGVMTNGQREGTWQSEFSRGMGEFVRENNLWDQYYDFMKRNADAAWNMRRTDLQLTWNRWDAQTPRDDTRTVEAIGSVIMQAVTPAAKPSGNRIVSNWNGKCLDVPNGNYADGQRVVVWDCTGGANQQWQFTGSEVRTQNNKCLDVKGGSTANGAVIQLWACNSTISQRFELTASGDLVSPRANKCVDITAWDPNNGAVLALWDCGAAANQKWRRA</sequence>
<dbReference type="InterPro" id="IPR053169">
    <property type="entry name" value="MUG_Protein"/>
</dbReference>
<dbReference type="InterPro" id="IPR035992">
    <property type="entry name" value="Ricin_B-like_lectins"/>
</dbReference>
<dbReference type="PANTHER" id="PTHR47791">
    <property type="entry name" value="MEIOTICALLY UP-REGULATED GENE 191 PROTEIN"/>
    <property type="match status" value="1"/>
</dbReference>
<reference evidence="3 4" key="1">
    <citation type="submission" date="2019-03" db="EMBL/GenBank/DDBJ databases">
        <title>Draft genome sequences of novel Actinobacteria.</title>
        <authorList>
            <person name="Sahin N."/>
            <person name="Ay H."/>
            <person name="Saygin H."/>
        </authorList>
    </citation>
    <scope>NUCLEOTIDE SEQUENCE [LARGE SCALE GENOMIC DNA]</scope>
    <source>
        <strain evidence="3 4">JCM 13523</strain>
    </source>
</reference>
<accession>A0A4R4Z867</accession>
<dbReference type="GO" id="GO:0005975">
    <property type="term" value="P:carbohydrate metabolic process"/>
    <property type="evidence" value="ECO:0007669"/>
    <property type="project" value="InterPro"/>
</dbReference>
<feature type="chain" id="PRO_5039005396" description="Ricin B lectin domain-containing protein" evidence="1">
    <location>
        <begin position="25"/>
        <end position="500"/>
    </location>
</feature>
<dbReference type="InterPro" id="IPR000772">
    <property type="entry name" value="Ricin_B_lectin"/>
</dbReference>
<evidence type="ECO:0000256" key="1">
    <source>
        <dbReference type="SAM" id="SignalP"/>
    </source>
</evidence>
<gene>
    <name evidence="3" type="ORF">E1263_27590</name>
</gene>
<dbReference type="SUPFAM" id="SSF50370">
    <property type="entry name" value="Ricin B-like lectins"/>
    <property type="match status" value="1"/>
</dbReference>
<dbReference type="InterPro" id="IPR005198">
    <property type="entry name" value="Glyco_hydro_76"/>
</dbReference>
<dbReference type="RefSeq" id="WP_132172490.1">
    <property type="nucleotide sequence ID" value="NZ_SMKX01000097.1"/>
</dbReference>
<dbReference type="EMBL" id="SMKX01000097">
    <property type="protein sequence ID" value="TDD53860.1"/>
    <property type="molecule type" value="Genomic_DNA"/>
</dbReference>
<dbReference type="SUPFAM" id="SSF48208">
    <property type="entry name" value="Six-hairpin glycosidases"/>
    <property type="match status" value="1"/>
</dbReference>
<dbReference type="PANTHER" id="PTHR47791:SF3">
    <property type="entry name" value="MEIOTICALLY UP-REGULATED GENE 191 PROTEIN"/>
    <property type="match status" value="1"/>
</dbReference>
<keyword evidence="1" id="KW-0732">Signal</keyword>
<proteinExistence type="predicted"/>
<dbReference type="CDD" id="cd23418">
    <property type="entry name" value="beta-trefoil_Ricin_XLN-like"/>
    <property type="match status" value="1"/>
</dbReference>
<dbReference type="OrthoDB" id="2505409at2"/>
<dbReference type="Proteomes" id="UP000295124">
    <property type="component" value="Unassembled WGS sequence"/>
</dbReference>
<dbReference type="Gene3D" id="1.50.10.20">
    <property type="match status" value="1"/>
</dbReference>
<dbReference type="Gene3D" id="2.80.10.50">
    <property type="match status" value="2"/>
</dbReference>
<evidence type="ECO:0000259" key="2">
    <source>
        <dbReference type="SMART" id="SM00458"/>
    </source>
</evidence>
<dbReference type="SMART" id="SM00458">
    <property type="entry name" value="RICIN"/>
    <property type="match status" value="1"/>
</dbReference>
<feature type="signal peptide" evidence="1">
    <location>
        <begin position="1"/>
        <end position="24"/>
    </location>
</feature>
<dbReference type="InterPro" id="IPR008928">
    <property type="entry name" value="6-hairpin_glycosidase_sf"/>
</dbReference>
<dbReference type="PROSITE" id="PS50231">
    <property type="entry name" value="RICIN_B_LECTIN"/>
    <property type="match status" value="1"/>
</dbReference>
<name>A0A4R4Z867_9ACTN</name>
<organism evidence="3 4">
    <name type="scientific">Kribbella antibiotica</name>
    <dbReference type="NCBI Taxonomy" id="190195"/>
    <lineage>
        <taxon>Bacteria</taxon>
        <taxon>Bacillati</taxon>
        <taxon>Actinomycetota</taxon>
        <taxon>Actinomycetes</taxon>
        <taxon>Propionibacteriales</taxon>
        <taxon>Kribbellaceae</taxon>
        <taxon>Kribbella</taxon>
    </lineage>
</organism>
<keyword evidence="4" id="KW-1185">Reference proteome</keyword>
<dbReference type="Pfam" id="PF03663">
    <property type="entry name" value="Glyco_hydro_76"/>
    <property type="match status" value="1"/>
</dbReference>
<evidence type="ECO:0000313" key="4">
    <source>
        <dbReference type="Proteomes" id="UP000295124"/>
    </source>
</evidence>
<comment type="caution">
    <text evidence="3">The sequence shown here is derived from an EMBL/GenBank/DDBJ whole genome shotgun (WGS) entry which is preliminary data.</text>
</comment>
<dbReference type="AlphaFoldDB" id="A0A4R4Z867"/>
<protein>
    <recommendedName>
        <fullName evidence="2">Ricin B lectin domain-containing protein</fullName>
    </recommendedName>
</protein>
<dbReference type="Pfam" id="PF00652">
    <property type="entry name" value="Ricin_B_lectin"/>
    <property type="match status" value="1"/>
</dbReference>
<evidence type="ECO:0000313" key="3">
    <source>
        <dbReference type="EMBL" id="TDD53860.1"/>
    </source>
</evidence>
<feature type="domain" description="Ricin B lectin" evidence="2">
    <location>
        <begin position="373"/>
        <end position="500"/>
    </location>
</feature>